<keyword evidence="4" id="KW-1185">Reference proteome</keyword>
<feature type="chain" id="PRO_5022658564" evidence="2">
    <location>
        <begin position="25"/>
        <end position="140"/>
    </location>
</feature>
<protein>
    <submittedName>
        <fullName evidence="3">Uncharacterized protein</fullName>
    </submittedName>
</protein>
<feature type="signal peptide" evidence="2">
    <location>
        <begin position="1"/>
        <end position="24"/>
    </location>
</feature>
<dbReference type="AlphaFoldDB" id="A0A5B8MZP4"/>
<reference evidence="3 4" key="1">
    <citation type="submission" date="2018-07" db="EMBL/GenBank/DDBJ databases">
        <title>The complete nuclear genome of the prasinophyte Chloropicon primus (CCMP1205).</title>
        <authorList>
            <person name="Pombert J.-F."/>
            <person name="Otis C."/>
            <person name="Turmel M."/>
            <person name="Lemieux C."/>
        </authorList>
    </citation>
    <scope>NUCLEOTIDE SEQUENCE [LARGE SCALE GENOMIC DNA]</scope>
    <source>
        <strain evidence="3 4">CCMP1205</strain>
    </source>
</reference>
<organism evidence="3 4">
    <name type="scientific">Chloropicon primus</name>
    <dbReference type="NCBI Taxonomy" id="1764295"/>
    <lineage>
        <taxon>Eukaryota</taxon>
        <taxon>Viridiplantae</taxon>
        <taxon>Chlorophyta</taxon>
        <taxon>Chloropicophyceae</taxon>
        <taxon>Chloropicales</taxon>
        <taxon>Chloropicaceae</taxon>
        <taxon>Chloropicon</taxon>
    </lineage>
</organism>
<evidence type="ECO:0000256" key="1">
    <source>
        <dbReference type="SAM" id="MobiDB-lite"/>
    </source>
</evidence>
<feature type="region of interest" description="Disordered" evidence="1">
    <location>
        <begin position="82"/>
        <end position="108"/>
    </location>
</feature>
<dbReference type="EMBL" id="CP031053">
    <property type="protein sequence ID" value="QDZ26053.1"/>
    <property type="molecule type" value="Genomic_DNA"/>
</dbReference>
<gene>
    <name evidence="3" type="ORF">A3770_20p85710</name>
</gene>
<evidence type="ECO:0000256" key="2">
    <source>
        <dbReference type="SAM" id="SignalP"/>
    </source>
</evidence>
<proteinExistence type="predicted"/>
<dbReference type="Proteomes" id="UP000316726">
    <property type="component" value="Chromosome 20"/>
</dbReference>
<sequence>MRMRVVIPLLAVLGLVVGLAPASARSHRARSARFKQPSNLFQLRMNTNPTLVSPNVFAASGSDAAGRSATVREITPWAVNTKSESVGSSGSTGTALGGSGGENGYMGGRFHSGASSGAKEYVTSYTDTTSRALPAWVWTG</sequence>
<keyword evidence="2" id="KW-0732">Signal</keyword>
<feature type="compositionally biased region" description="Gly residues" evidence="1">
    <location>
        <begin position="95"/>
        <end position="107"/>
    </location>
</feature>
<feature type="compositionally biased region" description="Low complexity" evidence="1">
    <location>
        <begin position="83"/>
        <end position="94"/>
    </location>
</feature>
<evidence type="ECO:0000313" key="4">
    <source>
        <dbReference type="Proteomes" id="UP000316726"/>
    </source>
</evidence>
<accession>A0A5B8MZP4</accession>
<name>A0A5B8MZP4_9CHLO</name>
<evidence type="ECO:0000313" key="3">
    <source>
        <dbReference type="EMBL" id="QDZ26053.1"/>
    </source>
</evidence>